<keyword evidence="3" id="KW-1185">Reference proteome</keyword>
<dbReference type="AlphaFoldDB" id="A0A069RC33"/>
<evidence type="ECO:0000313" key="3">
    <source>
        <dbReference type="Proteomes" id="UP000027946"/>
    </source>
</evidence>
<dbReference type="Proteomes" id="UP000027946">
    <property type="component" value="Unassembled WGS sequence"/>
</dbReference>
<protein>
    <recommendedName>
        <fullName evidence="4">Type 4 fimbrial biogenesis protein PilX N-terminal domain-containing protein</fullName>
    </recommendedName>
</protein>
<accession>A0A069RC33</accession>
<gene>
    <name evidence="2" type="ORF">CLIT_23c00920</name>
</gene>
<comment type="caution">
    <text evidence="2">The sequence shown here is derived from an EMBL/GenBank/DDBJ whole genome shotgun (WGS) entry which is preliminary data.</text>
</comment>
<keyword evidence="1" id="KW-0472">Membrane</keyword>
<organism evidence="2 3">
    <name type="scientific">Peptoclostridium litorale DSM 5388</name>
    <dbReference type="NCBI Taxonomy" id="1121324"/>
    <lineage>
        <taxon>Bacteria</taxon>
        <taxon>Bacillati</taxon>
        <taxon>Bacillota</taxon>
        <taxon>Clostridia</taxon>
        <taxon>Peptostreptococcales</taxon>
        <taxon>Peptoclostridiaceae</taxon>
        <taxon>Peptoclostridium</taxon>
    </lineage>
</organism>
<dbReference type="EMBL" id="JJMM01000026">
    <property type="protein sequence ID" value="KDR93820.1"/>
    <property type="molecule type" value="Genomic_DNA"/>
</dbReference>
<keyword evidence="1" id="KW-1133">Transmembrane helix</keyword>
<dbReference type="eggNOG" id="ENOG502ZC28">
    <property type="taxonomic scope" value="Bacteria"/>
</dbReference>
<feature type="transmembrane region" description="Helical" evidence="1">
    <location>
        <begin position="12"/>
        <end position="37"/>
    </location>
</feature>
<evidence type="ECO:0000256" key="1">
    <source>
        <dbReference type="SAM" id="Phobius"/>
    </source>
</evidence>
<name>A0A069RC33_PEPLI</name>
<dbReference type="OrthoDB" id="9805770at2"/>
<dbReference type="RefSeq" id="WP_038267653.1">
    <property type="nucleotide sequence ID" value="NZ_FSRH01000004.1"/>
</dbReference>
<evidence type="ECO:0008006" key="4">
    <source>
        <dbReference type="Google" id="ProtNLM"/>
    </source>
</evidence>
<proteinExistence type="predicted"/>
<reference evidence="2 3" key="1">
    <citation type="submission" date="2014-03" db="EMBL/GenBank/DDBJ databases">
        <title>Genome sequence of Clostridium litorale W6, DSM 5388.</title>
        <authorList>
            <person name="Poehlein A."/>
            <person name="Jagirdar A."/>
            <person name="Khonsari B."/>
            <person name="Chibani C.M."/>
            <person name="Gutierrez Gutierrez D.A."/>
            <person name="Davydova E."/>
            <person name="Alghaithi H.S."/>
            <person name="Nair K.P."/>
            <person name="Dhamotharan K."/>
            <person name="Chandran L."/>
            <person name="G W."/>
            <person name="Daniel R."/>
        </authorList>
    </citation>
    <scope>NUCLEOTIDE SEQUENCE [LARGE SCALE GENOMIC DNA]</scope>
    <source>
        <strain evidence="2 3">W6</strain>
    </source>
</reference>
<dbReference type="STRING" id="1121324.CLIT_23c00920"/>
<evidence type="ECO:0000313" key="2">
    <source>
        <dbReference type="EMBL" id="KDR93820.1"/>
    </source>
</evidence>
<keyword evidence="1" id="KW-0812">Transmembrane</keyword>
<sequence length="786" mass="86543">MDYRQKIKDEKGSMYIYSILIVFVLTILGVSLMGVVMSNLKTGLITTERNKAFYMADGAIEEALWELHAEVAKAERDSQDWVNGEYRDSDEWKDFIAAVYEDVDLTVEEAREIIEGRLEAEFRKKYFDLLTSDGELASDIVKRISNVDFKLESENSKESSMGDVAVESEYVKGERIEVKLTSSATYNKLGKNAELKLNIISPGLVKKTEDEEEIAVETKVFKTNDIYLRAITCQGDIVAVGGNVEVNGDVYAYGTYPEEVRVSNEETGGIVSGYSRSAGDFIEKNKSLGDDEKIAFPQGKGNLTIRGTAATKSNIQARYSGSELNVEMLQKEKLIIEYDEDEKDYVIRPNSSADKIITPGNAYCNSVILAKNADNSRIDIGGNAIMYDDMELNGSDGNIAVGSDGNPSEGEIWAILDGDPAGNEADSGYGERSGSIIVNSSGNGDRIEANRIFLAGTSYMNVKDSKDKLYQTGESLAMSKYSYFYQGEYTGEQDVKYKEYTDAKSNGYMFVDIDPDKKIEHYLKFADENNSYISPKDKVKAKISGLDGSSGSENYSLGAVMANEKIYDPTGKVSSGNISKGNFIDLGSFSEKSAAKVNEIDENTSLLGKRDYAENKNINEIFKQMYKSDVSKEETEKPSSIKVFTNKDVYVNGSIGDGEGLRISGKDLKGIIFTTGNVFICGETTFNGAIVARGNVMFVGSENKTITYDEGRVIDMVSDDDELYGVFYGETGRKFEVVSGKTSSNDLGIGVVEGGTEKRVIANHGAISMKRAFDDVMEFVSWKEAD</sequence>